<dbReference type="InterPro" id="IPR011598">
    <property type="entry name" value="bHLH_dom"/>
</dbReference>
<dbReference type="GO" id="GO:0046983">
    <property type="term" value="F:protein dimerization activity"/>
    <property type="evidence" value="ECO:0007669"/>
    <property type="project" value="InterPro"/>
</dbReference>
<dbReference type="AlphaFoldDB" id="A0A8D0CJH4"/>
<dbReference type="GO" id="GO:0007525">
    <property type="term" value="P:somatic muscle development"/>
    <property type="evidence" value="ECO:0007669"/>
    <property type="project" value="Ensembl"/>
</dbReference>
<dbReference type="Ensembl" id="ENSSFOT00015077495.1">
    <property type="protein sequence ID" value="ENSSFOP00015074349.1"/>
    <property type="gene ID" value="ENSSFOG00015029687.1"/>
</dbReference>
<dbReference type="PANTHER" id="PTHR20937:SF4">
    <property type="entry name" value="MESOGENIN-1"/>
    <property type="match status" value="1"/>
</dbReference>
<name>A0A8D0CJH4_SCLFO</name>
<organism evidence="10 11">
    <name type="scientific">Scleropages formosus</name>
    <name type="common">Asian bonytongue</name>
    <name type="synonym">Osteoglossum formosum</name>
    <dbReference type="NCBI Taxonomy" id="113540"/>
    <lineage>
        <taxon>Eukaryota</taxon>
        <taxon>Metazoa</taxon>
        <taxon>Chordata</taxon>
        <taxon>Craniata</taxon>
        <taxon>Vertebrata</taxon>
        <taxon>Euteleostomi</taxon>
        <taxon>Actinopterygii</taxon>
        <taxon>Neopterygii</taxon>
        <taxon>Teleostei</taxon>
        <taxon>Osteoglossocephala</taxon>
        <taxon>Osteoglossomorpha</taxon>
        <taxon>Osteoglossiformes</taxon>
        <taxon>Osteoglossidae</taxon>
        <taxon>Scleropages</taxon>
    </lineage>
</organism>
<sequence length="137" mass="15616">MPRNQISKIEIDMVTTRILSTWDWRSPEKCAGAQRGSPLCASPESPAESMCSSPEMPPTSGDLHASKPPKAKMSTKRRMKASEREKMRMRSLADALHQLRHYLPPDYSERGQPLTKIQTLKYTIQYINELSELLKKT</sequence>
<evidence type="ECO:0000259" key="9">
    <source>
        <dbReference type="PROSITE" id="PS50888"/>
    </source>
</evidence>
<evidence type="ECO:0000256" key="7">
    <source>
        <dbReference type="ARBA" id="ARBA00039844"/>
    </source>
</evidence>
<gene>
    <name evidence="10" type="primary">MSGN1</name>
</gene>
<dbReference type="FunFam" id="4.10.280.10:FF:000056">
    <property type="entry name" value="mesogenin-1"/>
    <property type="match status" value="1"/>
</dbReference>
<evidence type="ECO:0000256" key="4">
    <source>
        <dbReference type="ARBA" id="ARBA00023125"/>
    </source>
</evidence>
<evidence type="ECO:0000256" key="1">
    <source>
        <dbReference type="ARBA" id="ARBA00022473"/>
    </source>
</evidence>
<evidence type="ECO:0000313" key="10">
    <source>
        <dbReference type="Ensembl" id="ENSSFOP00015074349.1"/>
    </source>
</evidence>
<feature type="domain" description="BHLH" evidence="9">
    <location>
        <begin position="76"/>
        <end position="130"/>
    </location>
</feature>
<dbReference type="Pfam" id="PF00010">
    <property type="entry name" value="HLH"/>
    <property type="match status" value="1"/>
</dbReference>
<reference evidence="10" key="3">
    <citation type="submission" date="2025-09" db="UniProtKB">
        <authorList>
            <consortium name="Ensembl"/>
        </authorList>
    </citation>
    <scope>IDENTIFICATION</scope>
</reference>
<dbReference type="GO" id="GO:0005634">
    <property type="term" value="C:nucleus"/>
    <property type="evidence" value="ECO:0007669"/>
    <property type="project" value="TreeGrafter"/>
</dbReference>
<keyword evidence="1" id="KW-0217">Developmental protein</keyword>
<dbReference type="GeneTree" id="ENSGT00530000063712"/>
<keyword evidence="11" id="KW-1185">Reference proteome</keyword>
<dbReference type="InterPro" id="IPR036638">
    <property type="entry name" value="HLH_DNA-bd_sf"/>
</dbReference>
<dbReference type="SUPFAM" id="SSF47459">
    <property type="entry name" value="HLH, helix-loop-helix DNA-binding domain"/>
    <property type="match status" value="1"/>
</dbReference>
<dbReference type="GO" id="GO:0048342">
    <property type="term" value="P:paraxial mesodermal cell differentiation"/>
    <property type="evidence" value="ECO:0007669"/>
    <property type="project" value="Ensembl"/>
</dbReference>
<feature type="region of interest" description="Disordered" evidence="8">
    <location>
        <begin position="28"/>
        <end position="88"/>
    </location>
</feature>
<keyword evidence="5" id="KW-0804">Transcription</keyword>
<dbReference type="SMART" id="SM00353">
    <property type="entry name" value="HLH"/>
    <property type="match status" value="1"/>
</dbReference>
<keyword evidence="2" id="KW-0221">Differentiation</keyword>
<proteinExistence type="predicted"/>
<evidence type="ECO:0000256" key="8">
    <source>
        <dbReference type="SAM" id="MobiDB-lite"/>
    </source>
</evidence>
<keyword evidence="6" id="KW-0539">Nucleus</keyword>
<dbReference type="Gene3D" id="4.10.280.10">
    <property type="entry name" value="Helix-loop-helix DNA-binding domain"/>
    <property type="match status" value="1"/>
</dbReference>
<evidence type="ECO:0000313" key="11">
    <source>
        <dbReference type="Proteomes" id="UP000694397"/>
    </source>
</evidence>
<keyword evidence="3" id="KW-0805">Transcription regulation</keyword>
<feature type="compositionally biased region" description="Basic residues" evidence="8">
    <location>
        <begin position="67"/>
        <end position="79"/>
    </location>
</feature>
<dbReference type="GO" id="GO:0000981">
    <property type="term" value="F:DNA-binding transcription factor activity, RNA polymerase II-specific"/>
    <property type="evidence" value="ECO:0007669"/>
    <property type="project" value="TreeGrafter"/>
</dbReference>
<dbReference type="PROSITE" id="PS50888">
    <property type="entry name" value="BHLH"/>
    <property type="match status" value="1"/>
</dbReference>
<dbReference type="InterPro" id="IPR040259">
    <property type="entry name" value="Mesogenin/MesP"/>
</dbReference>
<evidence type="ECO:0000256" key="2">
    <source>
        <dbReference type="ARBA" id="ARBA00022782"/>
    </source>
</evidence>
<dbReference type="Proteomes" id="UP000694397">
    <property type="component" value="Chromosome 1"/>
</dbReference>
<accession>A0A8D0CJH4</accession>
<dbReference type="GO" id="GO:0000978">
    <property type="term" value="F:RNA polymerase II cis-regulatory region sequence-specific DNA binding"/>
    <property type="evidence" value="ECO:0007669"/>
    <property type="project" value="TreeGrafter"/>
</dbReference>
<dbReference type="PANTHER" id="PTHR20937">
    <property type="entry name" value="IP14615P"/>
    <property type="match status" value="1"/>
</dbReference>
<reference evidence="10 11" key="1">
    <citation type="submission" date="2019-04" db="EMBL/GenBank/DDBJ databases">
        <authorList>
            <consortium name="Wellcome Sanger Institute Data Sharing"/>
        </authorList>
    </citation>
    <scope>NUCLEOTIDE SEQUENCE [LARGE SCALE GENOMIC DNA]</scope>
</reference>
<reference evidence="10" key="2">
    <citation type="submission" date="2025-08" db="UniProtKB">
        <authorList>
            <consortium name="Ensembl"/>
        </authorList>
    </citation>
    <scope>IDENTIFICATION</scope>
</reference>
<evidence type="ECO:0000256" key="3">
    <source>
        <dbReference type="ARBA" id="ARBA00023015"/>
    </source>
</evidence>
<protein>
    <recommendedName>
        <fullName evidence="7">Mesogenin-1</fullName>
    </recommendedName>
</protein>
<keyword evidence="4" id="KW-0238">DNA-binding</keyword>
<evidence type="ECO:0000256" key="6">
    <source>
        <dbReference type="ARBA" id="ARBA00023242"/>
    </source>
</evidence>
<evidence type="ECO:0000256" key="5">
    <source>
        <dbReference type="ARBA" id="ARBA00023163"/>
    </source>
</evidence>
<dbReference type="OrthoDB" id="10063280at2759"/>